<evidence type="ECO:0000313" key="1">
    <source>
        <dbReference type="EMBL" id="SOQ43678.1"/>
    </source>
</evidence>
<dbReference type="EMBL" id="ODYU01004131">
    <property type="protein sequence ID" value="SOQ43678.1"/>
    <property type="molecule type" value="Genomic_DNA"/>
</dbReference>
<dbReference type="AlphaFoldDB" id="A0A2H1VSA7"/>
<name>A0A2H1VSA7_SPOFR</name>
<reference evidence="1" key="1">
    <citation type="submission" date="2016-07" db="EMBL/GenBank/DDBJ databases">
        <authorList>
            <person name="Bretaudeau A."/>
        </authorList>
    </citation>
    <scope>NUCLEOTIDE SEQUENCE</scope>
    <source>
        <strain evidence="1">Rice</strain>
        <tissue evidence="1">Whole body</tissue>
    </source>
</reference>
<gene>
    <name evidence="1" type="ORF">SFRICE_005047</name>
</gene>
<accession>A0A2H1VSA7</accession>
<proteinExistence type="predicted"/>
<protein>
    <submittedName>
        <fullName evidence="1">SFRICE_005047</fullName>
    </submittedName>
</protein>
<organism evidence="1">
    <name type="scientific">Spodoptera frugiperda</name>
    <name type="common">Fall armyworm</name>
    <dbReference type="NCBI Taxonomy" id="7108"/>
    <lineage>
        <taxon>Eukaryota</taxon>
        <taxon>Metazoa</taxon>
        <taxon>Ecdysozoa</taxon>
        <taxon>Arthropoda</taxon>
        <taxon>Hexapoda</taxon>
        <taxon>Insecta</taxon>
        <taxon>Pterygota</taxon>
        <taxon>Neoptera</taxon>
        <taxon>Endopterygota</taxon>
        <taxon>Lepidoptera</taxon>
        <taxon>Glossata</taxon>
        <taxon>Ditrysia</taxon>
        <taxon>Noctuoidea</taxon>
        <taxon>Noctuidae</taxon>
        <taxon>Amphipyrinae</taxon>
        <taxon>Spodoptera</taxon>
    </lineage>
</organism>
<sequence>MTFPALSESVRLLLTKNHHPCFFLMGENHPMTYPTLGEARGSVRLLLTKNHSGPTPAFRARAPVNPLGSPQLWIRHLPYCAPSVVFDCTVGAVAGQLTAAQRVAGSIPVRNNSLCDPQIIIGPGRRKSSDNLSRLGLDFLFYKSVYEKTDRLVVCNRRRQWTLETTDTL</sequence>